<organism evidence="2 3">
    <name type="scientific">Bacillus sonorensis</name>
    <dbReference type="NCBI Taxonomy" id="119858"/>
    <lineage>
        <taxon>Bacteria</taxon>
        <taxon>Bacillati</taxon>
        <taxon>Bacillota</taxon>
        <taxon>Bacilli</taxon>
        <taxon>Bacillales</taxon>
        <taxon>Bacillaceae</taxon>
        <taxon>Bacillus</taxon>
    </lineage>
</organism>
<accession>A0ABN5AI25</accession>
<name>A0ABN5AI25_9BACI</name>
<evidence type="ECO:0000313" key="2">
    <source>
        <dbReference type="EMBL" id="ASB90372.1"/>
    </source>
</evidence>
<gene>
    <name evidence="2" type="ORF">S101395_03866</name>
</gene>
<protein>
    <submittedName>
        <fullName evidence="2">Uncharacterized protein</fullName>
    </submittedName>
</protein>
<dbReference type="Proteomes" id="UP000196877">
    <property type="component" value="Chromosome"/>
</dbReference>
<sequence length="115" mass="12707">MFRRRTGIHPAVLVLGSAALTMAFSPEIRKRVASMFAGRINGQRLKSSAKDMMMNPADLIKQAFNPGSQMQSGQGSPQHQADHNANQDSSSFTTANQTNAPFHDEQPWSQTNRTY</sequence>
<feature type="compositionally biased region" description="Low complexity" evidence="1">
    <location>
        <begin position="67"/>
        <end position="79"/>
    </location>
</feature>
<proteinExistence type="predicted"/>
<dbReference type="RefSeq" id="WP_006636578.1">
    <property type="nucleotide sequence ID" value="NZ_BORD01000002.1"/>
</dbReference>
<feature type="compositionally biased region" description="Polar residues" evidence="1">
    <location>
        <begin position="83"/>
        <end position="100"/>
    </location>
</feature>
<dbReference type="EMBL" id="CP021920">
    <property type="protein sequence ID" value="ASB90372.1"/>
    <property type="molecule type" value="Genomic_DNA"/>
</dbReference>
<reference evidence="2 3" key="1">
    <citation type="submission" date="2017-06" db="EMBL/GenBank/DDBJ databases">
        <title>Genome sequence of Bacillus sonorensis strain SRCM101395.</title>
        <authorList>
            <person name="Cho S.H."/>
        </authorList>
    </citation>
    <scope>NUCLEOTIDE SEQUENCE [LARGE SCALE GENOMIC DNA]</scope>
    <source>
        <strain evidence="2 3">SRCM101395</strain>
    </source>
</reference>
<feature type="region of interest" description="Disordered" evidence="1">
    <location>
        <begin position="61"/>
        <end position="115"/>
    </location>
</feature>
<evidence type="ECO:0000256" key="1">
    <source>
        <dbReference type="SAM" id="MobiDB-lite"/>
    </source>
</evidence>
<evidence type="ECO:0000313" key="3">
    <source>
        <dbReference type="Proteomes" id="UP000196877"/>
    </source>
</evidence>
<keyword evidence="3" id="KW-1185">Reference proteome</keyword>
<dbReference type="GeneID" id="92852185"/>